<dbReference type="Pfam" id="PF04851">
    <property type="entry name" value="ResIII"/>
    <property type="match status" value="1"/>
</dbReference>
<accession>A0A318N1M0</accession>
<dbReference type="Proteomes" id="UP000247565">
    <property type="component" value="Unassembled WGS sequence"/>
</dbReference>
<dbReference type="InterPro" id="IPR001650">
    <property type="entry name" value="Helicase_C-like"/>
</dbReference>
<proteinExistence type="inferred from homology"/>
<gene>
    <name evidence="3" type="ORF">DK869_06575</name>
</gene>
<keyword evidence="4" id="KW-1185">Reference proteome</keyword>
<comment type="caution">
    <text evidence="3">The sequence shown here is derived from an EMBL/GenBank/DDBJ whole genome shotgun (WGS) entry which is preliminary data.</text>
</comment>
<dbReference type="GO" id="GO:0008170">
    <property type="term" value="F:N-methyltransferase activity"/>
    <property type="evidence" value="ECO:0007669"/>
    <property type="project" value="InterPro"/>
</dbReference>
<dbReference type="InterPro" id="IPR027417">
    <property type="entry name" value="P-loop_NTPase"/>
</dbReference>
<dbReference type="SMART" id="SM00487">
    <property type="entry name" value="DEXDc"/>
    <property type="match status" value="1"/>
</dbReference>
<dbReference type="InterPro" id="IPR050742">
    <property type="entry name" value="Helicase_Restrict-Modif_Enz"/>
</dbReference>
<dbReference type="PANTHER" id="PTHR47396">
    <property type="entry name" value="TYPE I RESTRICTION ENZYME ECOKI R PROTEIN"/>
    <property type="match status" value="1"/>
</dbReference>
<dbReference type="Pfam" id="PF22240">
    <property type="entry name" value="ISP_coupler"/>
    <property type="match status" value="1"/>
</dbReference>
<sequence>MTSALQSLLEQFRHATQTERDKGTSFENLMIKYFKTEPAYKNKYKDILPYSDWVSCYGKILNITDKKDTGIDLVGVTLNNELHAFQCKNYDPDRTISKNDIDSFFTASGKKYFTYRYIISTTDKWTENAENALENQNPPVSKIDLHHLEQSVIDWSKYLHEEKPVLKPKKKLLDHQASALEAVQHGLKTADRGKLIMACGTGKTFTSLKIAETMAGKGKTVLFLVPSLSLLSQSLTEWTQESAIEINSFAVCSDSDVGKKHAREDDRVIAGISDLQYPATTHAESLKKAFHVALDNNPEAMTVIFSTYHSIEVLNQAQQDENAIPAFDLVICDEAHRTTGATYEGDDESAFVRIHDNEYILGKKRLYMTATPRIYAEASKKKARDESIVVYSMDDPAIYGEDLYVITFSQAVSRNLLVDYKVIVLAVEESHINRRLQELLKDQDNALKVDDAAKIVGCWKALSKQGLYENPDNSADPMQRAVAFCQVIEATYKGRTHKVSSKLIAEMFGKVVEQYQHHETEERSKENLDALPDRALSMTCEAEHIDGGMNAGEKETKLEWLKSEIPENTCRILSNVRCLSEGVDVPALDAVLFLTARSSQVDVVQSVGRVMRKAPGKKLGYVILPIVIPAGIEPEKALDDNQTYRVVWQVLNALRSHDDRFDATINKLEFNGKAPSRIEVIAVADKIGPKRQKQTRSQELVARARKSHIIGQASPPSSNRQGDLVFEVGEIERALYAKIVKKCGNRHHWEDWANDVAKIAQTHIDRIQHILDNPKNHQAIHLFNEFAKELRNDINQNLDDHEIIEMLAQHMVTKPVFDALFGHYRFTEHNPISKGMQKILEQLDREKLDKERATLQSFYESVKMRATGIDSVQGRQRIIIELYDKFFRNAFPRMTERLGIVYTPVEVVDFIIHSIEHVLKTEFGSSLAEPNVHILDPFTGTGTFITRMLQSGIITKDKLPHKYKREIHANEIVLLAYYIATINIESTYHSIMTQQNDAGKTEKKEGEYTSFAGICLTDTFEMAKGRQKDIGKDILLRENNERVSRQQALDIQVIMSNPPYSAGQESANDNNANLSYPDLDERIRETYAKYSTATNKNALYDSYIRAIRWASDRIRECGVLGFVSNASFIDSNTCDGLRKCLAEEFTSLYIFHLRGNARTSGEQRRKEKDNIFNIGSRAPIAISILVKNPNQNQRGQIYFHDIGDYLIRQQKLETIRKFGNIDGITRHNGWINIVPDRFNDWINQRDPDFNAYIPMGDKKDRQTISIFENYSNGIKTNRDAWVYNASSKKLIANIQKSIQFYNGEVDRYLAQPQSTKIIKAEDFVIFDSTRFSWDFANKQDLTKGKKYQFDSSSLYKSLYRPFTKSYLYFNKDLNNRRYQMPQIFPTAQTDNQILCLSVTGTKKFSILICNLVPDLHLIGDAQCFPLYLYDISPRENDLLEKETPKRRDAISNDALKHFQAAYPDQAITREDIFYYIYGLLHSEDYRSRYEDNLTKDLPRIPRVKSFDDFTAFTQAGRMLADLHLNYETVDCYTGVEIDGLTLTPSGIVGGKDHEFHVTKMRFPQRNQKTEVIYNDCFTIRNIPEEAYDYIVNGKSALEWVMERQSVTTDKKTGITNDANDWAIETMHDPKYPLELFLRVITVSLATSKIVNALPKLKL</sequence>
<dbReference type="SUPFAM" id="SSF52980">
    <property type="entry name" value="Restriction endonuclease-like"/>
    <property type="match status" value="1"/>
</dbReference>
<dbReference type="InterPro" id="IPR039442">
    <property type="entry name" value="Mrr-like_dom"/>
</dbReference>
<protein>
    <submittedName>
        <fullName evidence="3">Damage-inducible protein</fullName>
    </submittedName>
</protein>
<dbReference type="Gene3D" id="3.40.50.300">
    <property type="entry name" value="P-loop containing nucleotide triphosphate hydrolases"/>
    <property type="match status" value="2"/>
</dbReference>
<dbReference type="InterPro" id="IPR053980">
    <property type="entry name" value="ISP_coupler"/>
</dbReference>
<dbReference type="InterPro" id="IPR029063">
    <property type="entry name" value="SAM-dependent_MTases_sf"/>
</dbReference>
<dbReference type="SMART" id="SM00490">
    <property type="entry name" value="HELICc"/>
    <property type="match status" value="1"/>
</dbReference>
<dbReference type="CDD" id="cd22333">
    <property type="entry name" value="LlaBIII_nuclease-like"/>
    <property type="match status" value="1"/>
</dbReference>
<dbReference type="Pfam" id="PF00271">
    <property type="entry name" value="Helicase_C"/>
    <property type="match status" value="1"/>
</dbReference>
<name>A0A318N1M0_9PROT</name>
<dbReference type="SUPFAM" id="SSF53335">
    <property type="entry name" value="S-adenosyl-L-methionine-dependent methyltransferases"/>
    <property type="match status" value="1"/>
</dbReference>
<dbReference type="Gene3D" id="3.40.1350.10">
    <property type="match status" value="1"/>
</dbReference>
<dbReference type="PRINTS" id="PR00507">
    <property type="entry name" value="N12N6MTFRASE"/>
</dbReference>
<dbReference type="GO" id="GO:0005524">
    <property type="term" value="F:ATP binding"/>
    <property type="evidence" value="ECO:0007669"/>
    <property type="project" value="InterPro"/>
</dbReference>
<comment type="similarity">
    <text evidence="1">Belongs to the N(4)/N(6)-methyltransferase family.</text>
</comment>
<evidence type="ECO:0000259" key="2">
    <source>
        <dbReference type="PROSITE" id="PS51192"/>
    </source>
</evidence>
<dbReference type="InterPro" id="IPR006935">
    <property type="entry name" value="Helicase/UvrB_N"/>
</dbReference>
<evidence type="ECO:0000256" key="1">
    <source>
        <dbReference type="ARBA" id="ARBA00006594"/>
    </source>
</evidence>
<dbReference type="SUPFAM" id="SSF52540">
    <property type="entry name" value="P-loop containing nucleoside triphosphate hydrolases"/>
    <property type="match status" value="1"/>
</dbReference>
<dbReference type="InterPro" id="IPR011856">
    <property type="entry name" value="tRNA_endonuc-like_dom_sf"/>
</dbReference>
<organism evidence="3 4">
    <name type="scientific">Commensalibacter melissae</name>
    <dbReference type="NCBI Taxonomy" id="2070537"/>
    <lineage>
        <taxon>Bacteria</taxon>
        <taxon>Pseudomonadati</taxon>
        <taxon>Pseudomonadota</taxon>
        <taxon>Alphaproteobacteria</taxon>
        <taxon>Acetobacterales</taxon>
        <taxon>Acetobacteraceae</taxon>
    </lineage>
</organism>
<dbReference type="InterPro" id="IPR041635">
    <property type="entry name" value="Type_ISP_LLaBIII_C"/>
</dbReference>
<dbReference type="Gene3D" id="3.40.50.150">
    <property type="entry name" value="Vaccinia Virus protein VP39"/>
    <property type="match status" value="1"/>
</dbReference>
<dbReference type="InterPro" id="IPR003356">
    <property type="entry name" value="DNA_methylase_A-5"/>
</dbReference>
<dbReference type="REBASE" id="292355">
    <property type="entry name" value="Csp284ORF6575P"/>
</dbReference>
<dbReference type="GO" id="GO:0005829">
    <property type="term" value="C:cytosol"/>
    <property type="evidence" value="ECO:0007669"/>
    <property type="project" value="TreeGrafter"/>
</dbReference>
<dbReference type="PANTHER" id="PTHR47396:SF1">
    <property type="entry name" value="ATP-DEPENDENT HELICASE IRC3-RELATED"/>
    <property type="match status" value="1"/>
</dbReference>
<dbReference type="Pfam" id="PF18135">
    <property type="entry name" value="Type_ISP_C"/>
    <property type="match status" value="1"/>
</dbReference>
<dbReference type="InterPro" id="IPR011335">
    <property type="entry name" value="Restrct_endonuc-II-like"/>
</dbReference>
<dbReference type="InterPro" id="IPR014001">
    <property type="entry name" value="Helicase_ATP-bd"/>
</dbReference>
<dbReference type="GO" id="GO:0003677">
    <property type="term" value="F:DNA binding"/>
    <property type="evidence" value="ECO:0007669"/>
    <property type="project" value="InterPro"/>
</dbReference>
<dbReference type="Pfam" id="PF02384">
    <property type="entry name" value="N6_Mtase"/>
    <property type="match status" value="1"/>
</dbReference>
<reference evidence="3 4" key="1">
    <citation type="submission" date="2018-05" db="EMBL/GenBank/DDBJ databases">
        <title>Reference genomes for bee gut microbiota database.</title>
        <authorList>
            <person name="Ellegaard K.M."/>
        </authorList>
    </citation>
    <scope>NUCLEOTIDE SEQUENCE [LARGE SCALE GENOMIC DNA]</scope>
    <source>
        <strain evidence="3 4">ESL0284</strain>
    </source>
</reference>
<dbReference type="GO" id="GO:0016787">
    <property type="term" value="F:hydrolase activity"/>
    <property type="evidence" value="ECO:0007669"/>
    <property type="project" value="InterPro"/>
</dbReference>
<dbReference type="PROSITE" id="PS51192">
    <property type="entry name" value="HELICASE_ATP_BIND_1"/>
    <property type="match status" value="1"/>
</dbReference>
<dbReference type="Pfam" id="PF13156">
    <property type="entry name" value="Mrr_cat_2"/>
    <property type="match status" value="1"/>
</dbReference>
<dbReference type="EMBL" id="QGLT01000003">
    <property type="protein sequence ID" value="PXZ00291.1"/>
    <property type="molecule type" value="Genomic_DNA"/>
</dbReference>
<feature type="domain" description="Helicase ATP-binding" evidence="2">
    <location>
        <begin position="184"/>
        <end position="390"/>
    </location>
</feature>
<evidence type="ECO:0000313" key="3">
    <source>
        <dbReference type="EMBL" id="PXZ00291.1"/>
    </source>
</evidence>
<dbReference type="CDD" id="cd18785">
    <property type="entry name" value="SF2_C"/>
    <property type="match status" value="1"/>
</dbReference>
<evidence type="ECO:0000313" key="4">
    <source>
        <dbReference type="Proteomes" id="UP000247565"/>
    </source>
</evidence>
<dbReference type="RefSeq" id="WP_110439214.1">
    <property type="nucleotide sequence ID" value="NZ_CP046393.1"/>
</dbReference>
<dbReference type="OrthoDB" id="9814088at2"/>